<keyword evidence="1" id="KW-0732">Signal</keyword>
<proteinExistence type="predicted"/>
<dbReference type="Proteomes" id="UP000604481">
    <property type="component" value="Unassembled WGS sequence"/>
</dbReference>
<accession>A0A8J7FHT9</accession>
<organism evidence="2 3">
    <name type="scientific">Chitinilyticum piscinae</name>
    <dbReference type="NCBI Taxonomy" id="2866724"/>
    <lineage>
        <taxon>Bacteria</taxon>
        <taxon>Pseudomonadati</taxon>
        <taxon>Pseudomonadota</taxon>
        <taxon>Betaproteobacteria</taxon>
        <taxon>Neisseriales</taxon>
        <taxon>Chitinibacteraceae</taxon>
        <taxon>Chitinilyticum</taxon>
    </lineage>
</organism>
<feature type="chain" id="PRO_5035258769" evidence="1">
    <location>
        <begin position="26"/>
        <end position="80"/>
    </location>
</feature>
<evidence type="ECO:0000313" key="2">
    <source>
        <dbReference type="EMBL" id="MBE9609520.1"/>
    </source>
</evidence>
<evidence type="ECO:0000256" key="1">
    <source>
        <dbReference type="SAM" id="SignalP"/>
    </source>
</evidence>
<sequence>MNKTALLAVALASVLAAGVSTTAAAAEKEKCFGVAKAGQNDCKANGHACAGQASKDMDPKEWKYVPAGTCVEMKGTLKAM</sequence>
<dbReference type="EMBL" id="JADFUA010000004">
    <property type="protein sequence ID" value="MBE9609520.1"/>
    <property type="molecule type" value="Genomic_DNA"/>
</dbReference>
<evidence type="ECO:0000313" key="3">
    <source>
        <dbReference type="Proteomes" id="UP000604481"/>
    </source>
</evidence>
<protein>
    <submittedName>
        <fullName evidence="2">DUF2282 domain-containing protein</fullName>
    </submittedName>
</protein>
<dbReference type="InterPro" id="IPR018740">
    <property type="entry name" value="DUF2282_membr"/>
</dbReference>
<reference evidence="2 3" key="1">
    <citation type="submission" date="2020-10" db="EMBL/GenBank/DDBJ databases">
        <title>The genome sequence of Chitinilyticum litopenaei 4Y14.</title>
        <authorList>
            <person name="Liu Y."/>
        </authorList>
    </citation>
    <scope>NUCLEOTIDE SEQUENCE [LARGE SCALE GENOMIC DNA]</scope>
    <source>
        <strain evidence="2 3">4Y14</strain>
    </source>
</reference>
<dbReference type="Pfam" id="PF10048">
    <property type="entry name" value="DUF2282"/>
    <property type="match status" value="1"/>
</dbReference>
<dbReference type="AlphaFoldDB" id="A0A8J7FHT9"/>
<keyword evidence="3" id="KW-1185">Reference proteome</keyword>
<dbReference type="RefSeq" id="WP_194116042.1">
    <property type="nucleotide sequence ID" value="NZ_JADFUA010000004.1"/>
</dbReference>
<comment type="caution">
    <text evidence="2">The sequence shown here is derived from an EMBL/GenBank/DDBJ whole genome shotgun (WGS) entry which is preliminary data.</text>
</comment>
<gene>
    <name evidence="2" type="ORF">INR99_09160</name>
</gene>
<feature type="signal peptide" evidence="1">
    <location>
        <begin position="1"/>
        <end position="25"/>
    </location>
</feature>
<name>A0A8J7FHT9_9NEIS</name>